<protein>
    <submittedName>
        <fullName evidence="1">Arginase</fullName>
    </submittedName>
</protein>
<dbReference type="PANTHER" id="PTHR11358">
    <property type="entry name" value="ARGINASE/AGMATINASE"/>
    <property type="match status" value="1"/>
</dbReference>
<dbReference type="EMBL" id="LFQU01000003">
    <property type="protein sequence ID" value="KOO69390.1"/>
    <property type="molecule type" value="Genomic_DNA"/>
</dbReference>
<dbReference type="OrthoDB" id="9805406at2"/>
<keyword evidence="2" id="KW-1185">Reference proteome</keyword>
<dbReference type="InterPro" id="IPR006035">
    <property type="entry name" value="Ureohydrolase"/>
</dbReference>
<accession>A0A8E1QYW5</accession>
<name>A0A8E1QYW5_9BACT</name>
<dbReference type="GO" id="GO:0008783">
    <property type="term" value="F:agmatinase activity"/>
    <property type="evidence" value="ECO:0007669"/>
    <property type="project" value="TreeGrafter"/>
</dbReference>
<dbReference type="Proteomes" id="UP000036951">
    <property type="component" value="Unassembled WGS sequence"/>
</dbReference>
<dbReference type="GO" id="GO:0046872">
    <property type="term" value="F:metal ion binding"/>
    <property type="evidence" value="ECO:0007669"/>
    <property type="project" value="InterPro"/>
</dbReference>
<dbReference type="Gene3D" id="3.40.800.10">
    <property type="entry name" value="Ureohydrolase domain"/>
    <property type="match status" value="1"/>
</dbReference>
<dbReference type="PANTHER" id="PTHR11358:SF41">
    <property type="entry name" value="ARGINASE"/>
    <property type="match status" value="1"/>
</dbReference>
<evidence type="ECO:0000313" key="1">
    <source>
        <dbReference type="EMBL" id="KOO69390.1"/>
    </source>
</evidence>
<dbReference type="AlphaFoldDB" id="A0A8E1QYW5"/>
<dbReference type="SUPFAM" id="SSF52768">
    <property type="entry name" value="Arginase/deacetylase"/>
    <property type="match status" value="1"/>
</dbReference>
<gene>
    <name evidence="1" type="ORF">ACU52_03330</name>
</gene>
<sequence>MKPEIVVMNFTHVYEQERFLSNSHFRWIDCTDLNGTDCYCDAEAADALRRRMKPYSPHGLHFIDSGNYHYVSKFWTDKIIEPFSMVVFDHHPDMQPSLFDEMLSCGSWVKTMLDTNKFLRKVLIVGAADRLIRAVPDEYRDRVKFYGESSLEHAEAWRKFSAEHVDEPVYISVDKDVLNTDSAVTNWDQGSLSLVSLESLLSIILRNENAIGIDVCGECTPSLDLFDEQRSISIDGKANHELLSLYCRLASAR</sequence>
<dbReference type="PIRSF" id="PIRSF036979">
    <property type="entry name" value="Arginase"/>
    <property type="match status" value="1"/>
</dbReference>
<dbReference type="RefSeq" id="WP_053397748.1">
    <property type="nucleotide sequence ID" value="NZ_LFQU01000003.1"/>
</dbReference>
<dbReference type="GO" id="GO:0033389">
    <property type="term" value="P:putrescine biosynthetic process from arginine, via agmatine"/>
    <property type="evidence" value="ECO:0007669"/>
    <property type="project" value="TreeGrafter"/>
</dbReference>
<dbReference type="Pfam" id="PF00491">
    <property type="entry name" value="Arginase"/>
    <property type="match status" value="1"/>
</dbReference>
<proteinExistence type="predicted"/>
<dbReference type="InterPro" id="IPR023696">
    <property type="entry name" value="Ureohydrolase_dom_sf"/>
</dbReference>
<organism evidence="1 2">
    <name type="scientific">Xylanibacter rarus</name>
    <dbReference type="NCBI Taxonomy" id="1676614"/>
    <lineage>
        <taxon>Bacteria</taxon>
        <taxon>Pseudomonadati</taxon>
        <taxon>Bacteroidota</taxon>
        <taxon>Bacteroidia</taxon>
        <taxon>Bacteroidales</taxon>
        <taxon>Prevotellaceae</taxon>
        <taxon>Xylanibacter</taxon>
    </lineage>
</organism>
<comment type="caution">
    <text evidence="1">The sequence shown here is derived from an EMBL/GenBank/DDBJ whole genome shotgun (WGS) entry which is preliminary data.</text>
</comment>
<reference evidence="1 2" key="1">
    <citation type="submission" date="2015-06" db="EMBL/GenBank/DDBJ databases">
        <title>Prevotella sp. 109, sp. nov., a novel member of the family Prevotellaceae isolated from human faeces.</title>
        <authorList>
            <person name="Shkoporov A.N."/>
            <person name="Chaplin A.V."/>
            <person name="Kafarskaia L.I."/>
            <person name="Efimov B.A."/>
        </authorList>
    </citation>
    <scope>NUCLEOTIDE SEQUENCE [LARGE SCALE GENOMIC DNA]</scope>
    <source>
        <strain evidence="1 2">109</strain>
    </source>
</reference>
<evidence type="ECO:0000313" key="2">
    <source>
        <dbReference type="Proteomes" id="UP000036951"/>
    </source>
</evidence>